<dbReference type="InterPro" id="IPR000086">
    <property type="entry name" value="NUDIX_hydrolase_dom"/>
</dbReference>
<dbReference type="Gene3D" id="3.90.79.10">
    <property type="entry name" value="Nucleoside Triphosphate Pyrophosphohydrolase"/>
    <property type="match status" value="1"/>
</dbReference>
<feature type="domain" description="Nudix hydrolase" evidence="5">
    <location>
        <begin position="22"/>
        <end position="158"/>
    </location>
</feature>
<dbReference type="Proteomes" id="UP000334019">
    <property type="component" value="Chromosome"/>
</dbReference>
<accession>A0A5Q2RID4</accession>
<protein>
    <submittedName>
        <fullName evidence="6">NUDIX domain-containing protein</fullName>
    </submittedName>
</protein>
<dbReference type="InterPro" id="IPR020084">
    <property type="entry name" value="NUDIX_hydrolase_CS"/>
</dbReference>
<evidence type="ECO:0000256" key="4">
    <source>
        <dbReference type="SAM" id="MobiDB-lite"/>
    </source>
</evidence>
<feature type="region of interest" description="Disordered" evidence="4">
    <location>
        <begin position="1"/>
        <end position="21"/>
    </location>
</feature>
<dbReference type="PROSITE" id="PS51462">
    <property type="entry name" value="NUDIX"/>
    <property type="match status" value="1"/>
</dbReference>
<dbReference type="PANTHER" id="PTHR43046">
    <property type="entry name" value="GDP-MANNOSE MANNOSYL HYDROLASE"/>
    <property type="match status" value="1"/>
</dbReference>
<keyword evidence="3" id="KW-0460">Magnesium</keyword>
<dbReference type="InterPro" id="IPR015797">
    <property type="entry name" value="NUDIX_hydrolase-like_dom_sf"/>
</dbReference>
<dbReference type="PROSITE" id="PS00893">
    <property type="entry name" value="NUDIX_BOX"/>
    <property type="match status" value="1"/>
</dbReference>
<name>A0A5Q2RID4_9ACTN</name>
<dbReference type="GO" id="GO:0016787">
    <property type="term" value="F:hydrolase activity"/>
    <property type="evidence" value="ECO:0007669"/>
    <property type="project" value="UniProtKB-KW"/>
</dbReference>
<sequence length="187" mass="20609">MVGRAGPDPPPGAGRRLTPPTWETRPVREWLVAGGLILGPEGLLLVKNVRRNGRADWTPPGGVIDEGEDLVTGLTREVKEETGLTVESWLGPVYRLETMAPGLGWHMRFEAHLAVEVSGELAIDDPDGIVVDAAWVDVDVCGERLATTHPWVREPLVEWLAERWDDERSFGYHVDGANPADLVVRRV</sequence>
<dbReference type="PANTHER" id="PTHR43046:SF12">
    <property type="entry name" value="GDP-MANNOSE MANNOSYL HYDROLASE"/>
    <property type="match status" value="1"/>
</dbReference>
<evidence type="ECO:0000256" key="1">
    <source>
        <dbReference type="ARBA" id="ARBA00001946"/>
    </source>
</evidence>
<comment type="cofactor">
    <cofactor evidence="1">
        <name>Mg(2+)</name>
        <dbReference type="ChEBI" id="CHEBI:18420"/>
    </cofactor>
</comment>
<organism evidence="6 7">
    <name type="scientific">Actinomarinicola tropica</name>
    <dbReference type="NCBI Taxonomy" id="2789776"/>
    <lineage>
        <taxon>Bacteria</taxon>
        <taxon>Bacillati</taxon>
        <taxon>Actinomycetota</taxon>
        <taxon>Acidimicrobiia</taxon>
        <taxon>Acidimicrobiales</taxon>
        <taxon>Iamiaceae</taxon>
        <taxon>Actinomarinicola</taxon>
    </lineage>
</organism>
<dbReference type="SUPFAM" id="SSF55811">
    <property type="entry name" value="Nudix"/>
    <property type="match status" value="1"/>
</dbReference>
<evidence type="ECO:0000256" key="3">
    <source>
        <dbReference type="ARBA" id="ARBA00022842"/>
    </source>
</evidence>
<evidence type="ECO:0000313" key="6">
    <source>
        <dbReference type="EMBL" id="QGG95563.1"/>
    </source>
</evidence>
<dbReference type="AlphaFoldDB" id="A0A5Q2RID4"/>
<dbReference type="Pfam" id="PF00293">
    <property type="entry name" value="NUDIX"/>
    <property type="match status" value="1"/>
</dbReference>
<reference evidence="6 7" key="1">
    <citation type="submission" date="2019-11" db="EMBL/GenBank/DDBJ databases">
        <authorList>
            <person name="He Y."/>
        </authorList>
    </citation>
    <scope>NUCLEOTIDE SEQUENCE [LARGE SCALE GENOMIC DNA]</scope>
    <source>
        <strain evidence="6 7">SCSIO 58843</strain>
    </source>
</reference>
<evidence type="ECO:0000313" key="7">
    <source>
        <dbReference type="Proteomes" id="UP000334019"/>
    </source>
</evidence>
<keyword evidence="7" id="KW-1185">Reference proteome</keyword>
<dbReference type="KEGG" id="atq:GH723_10915"/>
<dbReference type="EMBL" id="CP045851">
    <property type="protein sequence ID" value="QGG95563.1"/>
    <property type="molecule type" value="Genomic_DNA"/>
</dbReference>
<gene>
    <name evidence="6" type="ORF">GH723_10915</name>
</gene>
<proteinExistence type="predicted"/>
<keyword evidence="2" id="KW-0378">Hydrolase</keyword>
<evidence type="ECO:0000256" key="2">
    <source>
        <dbReference type="ARBA" id="ARBA00022801"/>
    </source>
</evidence>
<dbReference type="CDD" id="cd02883">
    <property type="entry name" value="NUDIX_Hydrolase"/>
    <property type="match status" value="1"/>
</dbReference>
<evidence type="ECO:0000259" key="5">
    <source>
        <dbReference type="PROSITE" id="PS51462"/>
    </source>
</evidence>